<dbReference type="InterPro" id="IPR036397">
    <property type="entry name" value="RNaseH_sf"/>
</dbReference>
<reference evidence="4" key="1">
    <citation type="submission" date="2023-08" db="EMBL/GenBank/DDBJ databases">
        <authorList>
            <person name="Chen Y."/>
            <person name="Shah S."/>
            <person name="Dougan E. K."/>
            <person name="Thang M."/>
            <person name="Chan C."/>
        </authorList>
    </citation>
    <scope>NUCLEOTIDE SEQUENCE</scope>
</reference>
<accession>A0AA36J0S8</accession>
<feature type="compositionally biased region" description="Basic and acidic residues" evidence="2">
    <location>
        <begin position="336"/>
        <end position="349"/>
    </location>
</feature>
<evidence type="ECO:0000259" key="3">
    <source>
        <dbReference type="PROSITE" id="PS50994"/>
    </source>
</evidence>
<organism evidence="4 5">
    <name type="scientific">Effrenium voratum</name>
    <dbReference type="NCBI Taxonomy" id="2562239"/>
    <lineage>
        <taxon>Eukaryota</taxon>
        <taxon>Sar</taxon>
        <taxon>Alveolata</taxon>
        <taxon>Dinophyceae</taxon>
        <taxon>Suessiales</taxon>
        <taxon>Symbiodiniaceae</taxon>
        <taxon>Effrenium</taxon>
    </lineage>
</organism>
<feature type="region of interest" description="Disordered" evidence="2">
    <location>
        <begin position="303"/>
        <end position="358"/>
    </location>
</feature>
<proteinExistence type="predicted"/>
<dbReference type="InterPro" id="IPR013103">
    <property type="entry name" value="RVT_2"/>
</dbReference>
<dbReference type="PROSITE" id="PS50994">
    <property type="entry name" value="INTEGRASE"/>
    <property type="match status" value="1"/>
</dbReference>
<evidence type="ECO:0000256" key="1">
    <source>
        <dbReference type="SAM" id="Coils"/>
    </source>
</evidence>
<dbReference type="Gene3D" id="3.30.420.10">
    <property type="entry name" value="Ribonuclease H-like superfamily/Ribonuclease H"/>
    <property type="match status" value="1"/>
</dbReference>
<keyword evidence="1" id="KW-0175">Coiled coil</keyword>
<dbReference type="GO" id="GO:0003676">
    <property type="term" value="F:nucleic acid binding"/>
    <property type="evidence" value="ECO:0007669"/>
    <property type="project" value="InterPro"/>
</dbReference>
<sequence>MDGPRQRHFEDFVYAPADNLGGQPDFMQPEPNPPRVKGIGQTQAFRLDRDDGWRCLSCHSPSFVACKGTWRRAICDFPEFYNVSQPTRRAAPASQNEGERGESEAITEHIMIAKDNLTRLLNYSISKTMHYLRPVPGIKYRGGQPPVPPAWHYDKNDINTFSKWKRKVDIWMLQVCSYVPRKEAGILLFSPLRGELEEELEHMSVDDIFHPEGVQNIMSVIRQAVEESMRSYTNRYRRVERALEAINIRVTAMYDAEARGSRLLDRSKLPLDAQRNVLIGTAQSLDFDKVKDVLLFQYPEHRAPAPVYGSDRPPHQAGKGSGGSKGHCFKGNHKGKSSDKGYHSKERPAYKGNHNNNQTWVTNATIAEEQPYSQDYQEQDHDETFDPQAEPEVFDEPEQAEAEADQDQDDFGDETDPDIAEVLTVTAKRLSSIVKARGFKNGNRSIEERKRTSHCASCGEQGHWQGDEVCKTSAGSKGGSKGGKPSDGNQSKGKRPARSFKDDAKAAHTVRFVDHHFGCQAEDEDDGEPQGPFTPHQTFMVYTTPSKFDVFLTDASKLAGTKLKQFGLAPIEITRHETFEFGSGQPIVSDTLMYLPSLLDNHMCLIGTCILPSKILCWQVGYERMGTLRRGIAFLTVATAFLSNCLGQFVGGADISPTTFGADSSSGIPHYDIDGWEPIQGHVAPSSAQTVARDSVETYRPLTLIAAMECTHWSIFNENLNYRGKHRLDDLQRLRQQQEPLVDFAIDGALSRIWELPRMQELAARDDVFIVQGHSGAYGGVNSQGLMIKKTFQWMTNSRDIADAVSRKLDETQLQYCTPLQGADVRQSAVYPANLVKAILRAIKQEAQRRTPTRFLVPKQVFHQEPVRDPESWSDALEKVVRVFNATPMKSLTLPDDDPLYQQICLLVPWKIIRIQITRCPVQRRLPRDINYSHRGALIQYQDGTVQVETEALDGLRYPKQKFSKAAAYGIFWFGFGDPEDAEASAVTRMRLNLGHPTQKELIRMLAWQGAISEHMITAIRINHPVLGVIDQSTLLHQAARLPDFLPETTKDIFKWLWCKPYGFPYNLRIDQGGNFGGAFRTYMEGHGVMLDIIPAETRWRIGLIERRNSILRDTLERVIDSQAVTDTQGFEDALDASVHAMNSFTYSHGRPAYMAVFGQIPRVPGGLLQDNRSLCYKPEQTDNFTRPEILRAEAVKALAEINASAALRRALLRKTATTIRRDLLPGQPTAFWRWQNPRGRTTRKRGGWTMARFLSYDPDLKSAWVHSGTTTMQVAVEQVRAACGFESWTPDKGDIDLLHDAARNIREDMWEDHRAAGHDPEEDSYDFEFPTDTITGTTCSTITATVPCSHTTSETTSTIHGEASSGDDAPPQQKMLNRKEAKALEREIPWRKIMMLPLADIEMYIQSARKEEQGWESWGSVIPLSDRSCFRNKSRVPGKLVAKTRVVALGANGNVQNSGIKWTLWAGDVSTAFQGLPDADERPDDLYLLPPQDEITRRAGTFPARLYKVSGNIYGLANAPRTWTREVTRRLLQADFKQHAMDKMLFYKHIGNRLACVVIVYVDDFLMTHSSEFNRQEVIDLFTWGSQKELGIDAPLDFKNKEITLIPNAQGYKVKVTLRKFTDNTPSPSKLGRRKPDEPPTASEKTEAKSINGSLQWLSSQCRPDLSAWTSLNSRNLPVLNEALVYAKSSPDVGLTFNNVPINESTVIIGYADSSWANAEQCASQQGVIVMITSPKCAEANTPATIIDWCSNKSSRVCKSTLAAEASACVKSVDRAYFVGLTFGELLDGVPAHRAVRHLRQLQVTDCKSLYDAIKAQNPRTSEKRTFVDLRSIQEYIDVRSIRWVPTEHQHADALTKCDKALRASFSQWLSCPYVQLTEGQTRRSALTSC</sequence>
<dbReference type="InterPro" id="IPR001584">
    <property type="entry name" value="Integrase_cat-core"/>
</dbReference>
<feature type="region of interest" description="Disordered" evidence="2">
    <location>
        <begin position="374"/>
        <end position="416"/>
    </location>
</feature>
<feature type="coiled-coil region" evidence="1">
    <location>
        <begin position="222"/>
        <end position="249"/>
    </location>
</feature>
<dbReference type="EMBL" id="CAUJNA010003268">
    <property type="protein sequence ID" value="CAJ1397502.1"/>
    <property type="molecule type" value="Genomic_DNA"/>
</dbReference>
<feature type="compositionally biased region" description="Basic and acidic residues" evidence="2">
    <location>
        <begin position="1635"/>
        <end position="1649"/>
    </location>
</feature>
<evidence type="ECO:0000256" key="2">
    <source>
        <dbReference type="SAM" id="MobiDB-lite"/>
    </source>
</evidence>
<dbReference type="InterPro" id="IPR012337">
    <property type="entry name" value="RNaseH-like_sf"/>
</dbReference>
<feature type="region of interest" description="Disordered" evidence="2">
    <location>
        <begin position="445"/>
        <end position="501"/>
    </location>
</feature>
<evidence type="ECO:0000313" key="4">
    <source>
        <dbReference type="EMBL" id="CAJ1397502.1"/>
    </source>
</evidence>
<name>A0AA36J0S8_9DINO</name>
<feature type="domain" description="Integrase catalytic" evidence="3">
    <location>
        <begin position="993"/>
        <end position="1162"/>
    </location>
</feature>
<dbReference type="GO" id="GO:0015074">
    <property type="term" value="P:DNA integration"/>
    <property type="evidence" value="ECO:0007669"/>
    <property type="project" value="InterPro"/>
</dbReference>
<evidence type="ECO:0000313" key="5">
    <source>
        <dbReference type="Proteomes" id="UP001178507"/>
    </source>
</evidence>
<dbReference type="Proteomes" id="UP001178507">
    <property type="component" value="Unassembled WGS sequence"/>
</dbReference>
<dbReference type="Pfam" id="PF07727">
    <property type="entry name" value="RVT_2"/>
    <property type="match status" value="1"/>
</dbReference>
<dbReference type="SUPFAM" id="SSF53098">
    <property type="entry name" value="Ribonuclease H-like"/>
    <property type="match status" value="1"/>
</dbReference>
<feature type="compositionally biased region" description="Acidic residues" evidence="2">
    <location>
        <begin position="392"/>
        <end position="416"/>
    </location>
</feature>
<feature type="region of interest" description="Disordered" evidence="2">
    <location>
        <begin position="1624"/>
        <end position="1651"/>
    </location>
</feature>
<feature type="region of interest" description="Disordered" evidence="2">
    <location>
        <begin position="1354"/>
        <end position="1374"/>
    </location>
</feature>
<keyword evidence="5" id="KW-1185">Reference proteome</keyword>
<comment type="caution">
    <text evidence="4">The sequence shown here is derived from an EMBL/GenBank/DDBJ whole genome shotgun (WGS) entry which is preliminary data.</text>
</comment>
<gene>
    <name evidence="4" type="ORF">EVOR1521_LOCUS21505</name>
</gene>
<protein>
    <recommendedName>
        <fullName evidence="3">Integrase catalytic domain-containing protein</fullName>
    </recommendedName>
</protein>